<reference evidence="1 2" key="2">
    <citation type="journal article" date="2022" name="Mol. Ecol. Resour.">
        <title>The genomes of chicory, endive, great burdock and yacon provide insights into Asteraceae paleo-polyploidization history and plant inulin production.</title>
        <authorList>
            <person name="Fan W."/>
            <person name="Wang S."/>
            <person name="Wang H."/>
            <person name="Wang A."/>
            <person name="Jiang F."/>
            <person name="Liu H."/>
            <person name="Zhao H."/>
            <person name="Xu D."/>
            <person name="Zhang Y."/>
        </authorList>
    </citation>
    <scope>NUCLEOTIDE SEQUENCE [LARGE SCALE GENOMIC DNA]</scope>
    <source>
        <strain evidence="2">cv. Niubang</strain>
    </source>
</reference>
<dbReference type="EMBL" id="CM042052">
    <property type="protein sequence ID" value="KAI3719164.1"/>
    <property type="molecule type" value="Genomic_DNA"/>
</dbReference>
<keyword evidence="2" id="KW-1185">Reference proteome</keyword>
<dbReference type="Proteomes" id="UP001055879">
    <property type="component" value="Linkage Group LG06"/>
</dbReference>
<sequence length="480" mass="53797">MEYGYKHFSHTHNLTMHEIPDGAEVSCSGCNSSATQTVYVCWRCNFFLHDQCFHATRSRKHPSHPSHPLTLVPYPTYPSNSFYCNSCKIIGTGFSYSCSDCDFDLHIQCAYSIAGATNCHQSHQVITNPHPHHISYPNQEIVPPYLHGQNTSMVVPNVASVSIPVPTPIPIPIPVHAQYQTTITQDSYMAQNGFPLSVPISEQNPISSAQNAYLSQNFSVSTSAQNSSIPQNIALVFVPTSAPNKQSESTHYGDESGQNRPKNEGIKHYSHPHGLVLVNLKHGKKKTTCSCCQETLTAKGYSCVEETCNFHLHESCFNLDKEIRHKSHPDHPLDLLSSSPYDNENGTFTCNACFKDGTGFTYHCSICEHDLHVKCANLKETVKREDHEHMLKLSYKCPLKGEEYTFYCDVCNRVVPKDHWTYYCNVCAYGTHLDCVDGEVCDETSEDPVVDVRNNLKRLEEAMEAARIDAITRANILNNI</sequence>
<evidence type="ECO:0000313" key="2">
    <source>
        <dbReference type="Proteomes" id="UP001055879"/>
    </source>
</evidence>
<organism evidence="1 2">
    <name type="scientific">Arctium lappa</name>
    <name type="common">Greater burdock</name>
    <name type="synonym">Lappa major</name>
    <dbReference type="NCBI Taxonomy" id="4217"/>
    <lineage>
        <taxon>Eukaryota</taxon>
        <taxon>Viridiplantae</taxon>
        <taxon>Streptophyta</taxon>
        <taxon>Embryophyta</taxon>
        <taxon>Tracheophyta</taxon>
        <taxon>Spermatophyta</taxon>
        <taxon>Magnoliopsida</taxon>
        <taxon>eudicotyledons</taxon>
        <taxon>Gunneridae</taxon>
        <taxon>Pentapetalae</taxon>
        <taxon>asterids</taxon>
        <taxon>campanulids</taxon>
        <taxon>Asterales</taxon>
        <taxon>Asteraceae</taxon>
        <taxon>Carduoideae</taxon>
        <taxon>Cardueae</taxon>
        <taxon>Arctiinae</taxon>
        <taxon>Arctium</taxon>
    </lineage>
</organism>
<evidence type="ECO:0000313" key="1">
    <source>
        <dbReference type="EMBL" id="KAI3719164.1"/>
    </source>
</evidence>
<reference evidence="2" key="1">
    <citation type="journal article" date="2022" name="Mol. Ecol. Resour.">
        <title>The genomes of chicory, endive, great burdock and yacon provide insights into Asteraceae palaeo-polyploidization history and plant inulin production.</title>
        <authorList>
            <person name="Fan W."/>
            <person name="Wang S."/>
            <person name="Wang H."/>
            <person name="Wang A."/>
            <person name="Jiang F."/>
            <person name="Liu H."/>
            <person name="Zhao H."/>
            <person name="Xu D."/>
            <person name="Zhang Y."/>
        </authorList>
    </citation>
    <scope>NUCLEOTIDE SEQUENCE [LARGE SCALE GENOMIC DNA]</scope>
    <source>
        <strain evidence="2">cv. Niubang</strain>
    </source>
</reference>
<accession>A0ACB9B9V1</accession>
<gene>
    <name evidence="1" type="ORF">L6452_20058</name>
</gene>
<proteinExistence type="predicted"/>
<protein>
    <submittedName>
        <fullName evidence="1">Uncharacterized protein</fullName>
    </submittedName>
</protein>
<comment type="caution">
    <text evidence="1">The sequence shown here is derived from an EMBL/GenBank/DDBJ whole genome shotgun (WGS) entry which is preliminary data.</text>
</comment>
<name>A0ACB9B9V1_ARCLA</name>